<dbReference type="InterPro" id="IPR001650">
    <property type="entry name" value="Helicase_C-like"/>
</dbReference>
<organism evidence="10 11">
    <name type="scientific">Hebeloma cylindrosporum</name>
    <dbReference type="NCBI Taxonomy" id="76867"/>
    <lineage>
        <taxon>Eukaryota</taxon>
        <taxon>Fungi</taxon>
        <taxon>Dikarya</taxon>
        <taxon>Basidiomycota</taxon>
        <taxon>Agaricomycotina</taxon>
        <taxon>Agaricomycetes</taxon>
        <taxon>Agaricomycetidae</taxon>
        <taxon>Agaricales</taxon>
        <taxon>Agaricineae</taxon>
        <taxon>Hymenogastraceae</taxon>
        <taxon>Hebeloma</taxon>
    </lineage>
</organism>
<evidence type="ECO:0000256" key="4">
    <source>
        <dbReference type="ARBA" id="ARBA00023125"/>
    </source>
</evidence>
<reference evidence="11" key="2">
    <citation type="submission" date="2015-01" db="EMBL/GenBank/DDBJ databases">
        <title>Evolutionary Origins and Diversification of the Mycorrhizal Mutualists.</title>
        <authorList>
            <consortium name="DOE Joint Genome Institute"/>
            <consortium name="Mycorrhizal Genomics Consortium"/>
            <person name="Kohler A."/>
            <person name="Kuo A."/>
            <person name="Nagy L.G."/>
            <person name="Floudas D."/>
            <person name="Copeland A."/>
            <person name="Barry K.W."/>
            <person name="Cichocki N."/>
            <person name="Veneault-Fourrey C."/>
            <person name="LaButti K."/>
            <person name="Lindquist E.A."/>
            <person name="Lipzen A."/>
            <person name="Lundell T."/>
            <person name="Morin E."/>
            <person name="Murat C."/>
            <person name="Riley R."/>
            <person name="Ohm R."/>
            <person name="Sun H."/>
            <person name="Tunlid A."/>
            <person name="Henrissat B."/>
            <person name="Grigoriev I.V."/>
            <person name="Hibbett D.S."/>
            <person name="Martin F."/>
        </authorList>
    </citation>
    <scope>NUCLEOTIDE SEQUENCE [LARGE SCALE GENOMIC DNA]</scope>
    <source>
        <strain evidence="11">h7</strain>
    </source>
</reference>
<accession>A0A0C2XLD5</accession>
<dbReference type="GO" id="GO:0043138">
    <property type="term" value="F:3'-5' DNA helicase activity"/>
    <property type="evidence" value="ECO:0007669"/>
    <property type="project" value="UniProtKB-EC"/>
</dbReference>
<comment type="catalytic activity">
    <reaction evidence="6">
        <text>Couples ATP hydrolysis with the unwinding of duplex DNA by translocating in the 3'-5' direction.</text>
        <dbReference type="EC" id="5.6.2.4"/>
    </reaction>
</comment>
<evidence type="ECO:0000256" key="1">
    <source>
        <dbReference type="ARBA" id="ARBA00005446"/>
    </source>
</evidence>
<dbReference type="EMBL" id="KN831790">
    <property type="protein sequence ID" value="KIM38543.1"/>
    <property type="molecule type" value="Genomic_DNA"/>
</dbReference>
<protein>
    <recommendedName>
        <fullName evidence="7">DNA 3'-5' helicase</fullName>
        <ecNumber evidence="7">5.6.2.4</ecNumber>
    </recommendedName>
</protein>
<keyword evidence="11" id="KW-1185">Reference proteome</keyword>
<evidence type="ECO:0000256" key="7">
    <source>
        <dbReference type="ARBA" id="ARBA00034808"/>
    </source>
</evidence>
<feature type="domain" description="Helicase ATP-binding" evidence="8">
    <location>
        <begin position="42"/>
        <end position="197"/>
    </location>
</feature>
<dbReference type="SMART" id="SM00487">
    <property type="entry name" value="DEXDc"/>
    <property type="match status" value="1"/>
</dbReference>
<dbReference type="PANTHER" id="PTHR13710:SF105">
    <property type="entry name" value="ATP-DEPENDENT DNA HELICASE Q1"/>
    <property type="match status" value="1"/>
</dbReference>
<dbReference type="SUPFAM" id="SSF52540">
    <property type="entry name" value="P-loop containing nucleoside triphosphate hydrolases"/>
    <property type="match status" value="2"/>
</dbReference>
<keyword evidence="3" id="KW-0067">ATP-binding</keyword>
<dbReference type="OrthoDB" id="3260945at2759"/>
<dbReference type="GO" id="GO:0005524">
    <property type="term" value="F:ATP binding"/>
    <property type="evidence" value="ECO:0007669"/>
    <property type="project" value="UniProtKB-KW"/>
</dbReference>
<keyword evidence="5" id="KW-0413">Isomerase</keyword>
<evidence type="ECO:0000313" key="11">
    <source>
        <dbReference type="Proteomes" id="UP000053424"/>
    </source>
</evidence>
<dbReference type="AlphaFoldDB" id="A0A0C2XLD5"/>
<keyword evidence="4" id="KW-0238">DNA-binding</keyword>
<dbReference type="Gene3D" id="3.40.50.300">
    <property type="entry name" value="P-loop containing nucleotide triphosphate hydrolases"/>
    <property type="match status" value="2"/>
</dbReference>
<dbReference type="EC" id="5.6.2.4" evidence="7"/>
<dbReference type="GO" id="GO:0000724">
    <property type="term" value="P:double-strand break repair via homologous recombination"/>
    <property type="evidence" value="ECO:0007669"/>
    <property type="project" value="TreeGrafter"/>
</dbReference>
<evidence type="ECO:0000256" key="2">
    <source>
        <dbReference type="ARBA" id="ARBA00022741"/>
    </source>
</evidence>
<dbReference type="GO" id="GO:0003677">
    <property type="term" value="F:DNA binding"/>
    <property type="evidence" value="ECO:0007669"/>
    <property type="project" value="UniProtKB-KW"/>
</dbReference>
<dbReference type="HOGENOM" id="CLU_010294_2_0_1"/>
<feature type="domain" description="Helicase C-terminal" evidence="9">
    <location>
        <begin position="261"/>
        <end position="418"/>
    </location>
</feature>
<evidence type="ECO:0000256" key="6">
    <source>
        <dbReference type="ARBA" id="ARBA00034617"/>
    </source>
</evidence>
<sequence length="622" mass="69215">MAATPTPFSWTSLEGRTVIREIIEARIPQWTTEPRPAQLECWSHTLAGIPTILIALTGWGKTTAFFVPILVLQHLLKYPKPRIPQPPPHPVALVVTPLIELGNAHAIEITTFGIKAVSLTAETLTAASKEGQNLLKEISECRWDVVLLSAERLVSPDVDDILQNERFHENLILLGIDEAHVLVPCDFRKAYLQIPLLRCRLPAHTALIPVSVTISPGAEFNSLCEWLELKAGKYHIIQESSERPNIRMIFKELTHGLGGYQFPDIAWVFRRGVKAVVYCHTIDLGFRVGYYGWSLYPERSRHLDNVRLWTSITSAAYNNRTLDLFKSEVDTSVIMASIAFGMGMNLRNITDSINLGIPTTYAGLIQQNGRTGRDAGIEARGWTYVESSMCTTVAEDGDKGSTGNKRVDEMDSNLYEMVRAHVHGICLIATSNTCSGNPGEDSLFPCAQAKQCLFCSSCQPYPSPNIPSSDPLPPNPIPPNPVPLVFMVPNVDAIPSTSPLTKKVRAIFSAWLEGVAVEIWNSKDDPYASILPFPAFWHGISQDHILDNFHVLTTRTSLNRICANWKYLGSDGDGLYQLVQCLRQGLEEHTRKQKEERARKSAAMRAKNKGAIHLYLIVHNPN</sequence>
<evidence type="ECO:0000259" key="9">
    <source>
        <dbReference type="PROSITE" id="PS51194"/>
    </source>
</evidence>
<gene>
    <name evidence="10" type="ORF">M413DRAFT_75866</name>
</gene>
<evidence type="ECO:0000256" key="3">
    <source>
        <dbReference type="ARBA" id="ARBA00022840"/>
    </source>
</evidence>
<dbReference type="GO" id="GO:0005694">
    <property type="term" value="C:chromosome"/>
    <property type="evidence" value="ECO:0007669"/>
    <property type="project" value="TreeGrafter"/>
</dbReference>
<proteinExistence type="inferred from homology"/>
<name>A0A0C2XLD5_HEBCY</name>
<dbReference type="GO" id="GO:0005737">
    <property type="term" value="C:cytoplasm"/>
    <property type="evidence" value="ECO:0007669"/>
    <property type="project" value="TreeGrafter"/>
</dbReference>
<dbReference type="GO" id="GO:0009378">
    <property type="term" value="F:four-way junction helicase activity"/>
    <property type="evidence" value="ECO:0007669"/>
    <property type="project" value="TreeGrafter"/>
</dbReference>
<dbReference type="Proteomes" id="UP000053424">
    <property type="component" value="Unassembled WGS sequence"/>
</dbReference>
<reference evidence="10 11" key="1">
    <citation type="submission" date="2014-04" db="EMBL/GenBank/DDBJ databases">
        <authorList>
            <consortium name="DOE Joint Genome Institute"/>
            <person name="Kuo A."/>
            <person name="Gay G."/>
            <person name="Dore J."/>
            <person name="Kohler A."/>
            <person name="Nagy L.G."/>
            <person name="Floudas D."/>
            <person name="Copeland A."/>
            <person name="Barry K.W."/>
            <person name="Cichocki N."/>
            <person name="Veneault-Fourrey C."/>
            <person name="LaButti K."/>
            <person name="Lindquist E.A."/>
            <person name="Lipzen A."/>
            <person name="Lundell T."/>
            <person name="Morin E."/>
            <person name="Murat C."/>
            <person name="Sun H."/>
            <person name="Tunlid A."/>
            <person name="Henrissat B."/>
            <person name="Grigoriev I.V."/>
            <person name="Hibbett D.S."/>
            <person name="Martin F."/>
            <person name="Nordberg H.P."/>
            <person name="Cantor M.N."/>
            <person name="Hua S.X."/>
        </authorList>
    </citation>
    <scope>NUCLEOTIDE SEQUENCE [LARGE SCALE GENOMIC DNA]</scope>
    <source>
        <strain evidence="11">h7</strain>
    </source>
</reference>
<dbReference type="PANTHER" id="PTHR13710">
    <property type="entry name" value="DNA HELICASE RECQ FAMILY MEMBER"/>
    <property type="match status" value="1"/>
</dbReference>
<evidence type="ECO:0000259" key="8">
    <source>
        <dbReference type="PROSITE" id="PS51192"/>
    </source>
</evidence>
<evidence type="ECO:0000313" key="10">
    <source>
        <dbReference type="EMBL" id="KIM38543.1"/>
    </source>
</evidence>
<dbReference type="PROSITE" id="PS51192">
    <property type="entry name" value="HELICASE_ATP_BIND_1"/>
    <property type="match status" value="1"/>
</dbReference>
<keyword evidence="2" id="KW-0547">Nucleotide-binding</keyword>
<dbReference type="Pfam" id="PF00270">
    <property type="entry name" value="DEAD"/>
    <property type="match status" value="1"/>
</dbReference>
<dbReference type="PROSITE" id="PS51194">
    <property type="entry name" value="HELICASE_CTER"/>
    <property type="match status" value="1"/>
</dbReference>
<dbReference type="InterPro" id="IPR014001">
    <property type="entry name" value="Helicase_ATP-bd"/>
</dbReference>
<dbReference type="InterPro" id="IPR011545">
    <property type="entry name" value="DEAD/DEAH_box_helicase_dom"/>
</dbReference>
<dbReference type="Pfam" id="PF00271">
    <property type="entry name" value="Helicase_C"/>
    <property type="match status" value="1"/>
</dbReference>
<comment type="similarity">
    <text evidence="1">Belongs to the helicase family. RecQ subfamily.</text>
</comment>
<evidence type="ECO:0000256" key="5">
    <source>
        <dbReference type="ARBA" id="ARBA00023235"/>
    </source>
</evidence>
<dbReference type="InterPro" id="IPR027417">
    <property type="entry name" value="P-loop_NTPase"/>
</dbReference>
<dbReference type="STRING" id="686832.A0A0C2XLD5"/>